<sequence length="323" mass="37482">MHNKKVNEKYGLSIEYWVKKMISIQEYYLVMSESMSILKSFVIAICVLCSVVVLSQETVKPGKNIALYVPNTKQIFDNIPFDVGETILYNATWGGIKAGTVSIQVKKRLFIGDNEVFQVVVQAKTSKFFSVFFKVDDKMESYFDCKSLYSLRFEKHLREGSYKEDQIIDYDHKRGIFEMNRERKNKKNVQEGIIPYWVNDPISCIFYLRVCELAVAKPFSITINTEGKNYNVEVNVPEKETIKTDLGKFDTFIVKPGKLAWQGRVFEKEKSTLTVWLTDDEYRLPVLLKSKVKIGSLKFEIKQWKKSGSPVDNESINEEEEEK</sequence>
<dbReference type="InterPro" id="IPR021457">
    <property type="entry name" value="DUF3108"/>
</dbReference>
<comment type="caution">
    <text evidence="2">The sequence shown here is derived from an EMBL/GenBank/DDBJ whole genome shotgun (WGS) entry which is preliminary data.</text>
</comment>
<evidence type="ECO:0000313" key="3">
    <source>
        <dbReference type="Proteomes" id="UP000179266"/>
    </source>
</evidence>
<organism evidence="2 3">
    <name type="scientific">Candidatus Schekmanbacteria bacterium RBG_13_48_7</name>
    <dbReference type="NCBI Taxonomy" id="1817878"/>
    <lineage>
        <taxon>Bacteria</taxon>
        <taxon>Candidatus Schekmaniibacteriota</taxon>
    </lineage>
</organism>
<dbReference type="Proteomes" id="UP000179266">
    <property type="component" value="Unassembled WGS sequence"/>
</dbReference>
<keyword evidence="1" id="KW-0812">Transmembrane</keyword>
<dbReference type="Pfam" id="PF11306">
    <property type="entry name" value="DUF3108"/>
    <property type="match status" value="1"/>
</dbReference>
<evidence type="ECO:0008006" key="4">
    <source>
        <dbReference type="Google" id="ProtNLM"/>
    </source>
</evidence>
<keyword evidence="1" id="KW-0472">Membrane</keyword>
<keyword evidence="1" id="KW-1133">Transmembrane helix</keyword>
<gene>
    <name evidence="2" type="ORF">A2161_14920</name>
</gene>
<accession>A0A1F7RXU1</accession>
<evidence type="ECO:0000256" key="1">
    <source>
        <dbReference type="SAM" id="Phobius"/>
    </source>
</evidence>
<feature type="transmembrane region" description="Helical" evidence="1">
    <location>
        <begin position="37"/>
        <end position="55"/>
    </location>
</feature>
<dbReference type="AlphaFoldDB" id="A0A1F7RXU1"/>
<name>A0A1F7RXU1_9BACT</name>
<reference evidence="2 3" key="1">
    <citation type="journal article" date="2016" name="Nat. Commun.">
        <title>Thousands of microbial genomes shed light on interconnected biogeochemical processes in an aquifer system.</title>
        <authorList>
            <person name="Anantharaman K."/>
            <person name="Brown C.T."/>
            <person name="Hug L.A."/>
            <person name="Sharon I."/>
            <person name="Castelle C.J."/>
            <person name="Probst A.J."/>
            <person name="Thomas B.C."/>
            <person name="Singh A."/>
            <person name="Wilkins M.J."/>
            <person name="Karaoz U."/>
            <person name="Brodie E.L."/>
            <person name="Williams K.H."/>
            <person name="Hubbard S.S."/>
            <person name="Banfield J.F."/>
        </authorList>
    </citation>
    <scope>NUCLEOTIDE SEQUENCE [LARGE SCALE GENOMIC DNA]</scope>
</reference>
<protein>
    <recommendedName>
        <fullName evidence="4">DUF3108 domain-containing protein</fullName>
    </recommendedName>
</protein>
<proteinExistence type="predicted"/>
<evidence type="ECO:0000313" key="2">
    <source>
        <dbReference type="EMBL" id="OGL46281.1"/>
    </source>
</evidence>
<dbReference type="EMBL" id="MGDD01000138">
    <property type="protein sequence ID" value="OGL46281.1"/>
    <property type="molecule type" value="Genomic_DNA"/>
</dbReference>